<evidence type="ECO:0000313" key="3">
    <source>
        <dbReference type="Proteomes" id="UP000279275"/>
    </source>
</evidence>
<dbReference type="GO" id="GO:0016616">
    <property type="term" value="F:oxidoreductase activity, acting on the CH-OH group of donors, NAD or NADP as acceptor"/>
    <property type="evidence" value="ECO:0007669"/>
    <property type="project" value="InterPro"/>
</dbReference>
<comment type="caution">
    <text evidence="2">The sequence shown here is derived from an EMBL/GenBank/DDBJ whole genome shotgun (WGS) entry which is preliminary data.</text>
</comment>
<sequence length="342" mass="36077">MTVLVTGASGFAGGAIVSALTAAGVPVRAMVRDPARYTAPAGAEVVVAELRDRAAVDRAVAGVDTVVHAAAHLAEFGSAATFHEVNVAGTERLLAAAAAAGARRLVFVSSPSALMAPSGGDQLTIDESVPYPDRFLNRYCETKARAEQLVLAANTAEFTTCALRPRAIWGPGDRRGPLIRIMAKLRQGSLPDLSGGRTVLASLCYIDHLTRAVELALHAESVGGRAYFVADAEPVALWETLAEVSGRFGLTPPTRTVPAPVLRAAVAAIDTVWRIPAVGNRWEPPLSRYGVALVTRSATYDTTAARRDLGWAPTVSFDEGLARFSRWIDDLGGLDTLLEGLR</sequence>
<keyword evidence="3" id="KW-1185">Reference proteome</keyword>
<dbReference type="AlphaFoldDB" id="A0A3M2LCS5"/>
<dbReference type="InterPro" id="IPR002225">
    <property type="entry name" value="3Beta_OHSteriod_DH/Estase"/>
</dbReference>
<proteinExistence type="predicted"/>
<evidence type="ECO:0000313" key="2">
    <source>
        <dbReference type="EMBL" id="RMI35347.1"/>
    </source>
</evidence>
<dbReference type="Gene3D" id="3.40.50.720">
    <property type="entry name" value="NAD(P)-binding Rossmann-like Domain"/>
    <property type="match status" value="1"/>
</dbReference>
<dbReference type="Pfam" id="PF01073">
    <property type="entry name" value="3Beta_HSD"/>
    <property type="match status" value="1"/>
</dbReference>
<protein>
    <submittedName>
        <fullName evidence="2">NAD-dependent epimerase/dehydratase family protein</fullName>
    </submittedName>
</protein>
<feature type="domain" description="3-beta hydroxysteroid dehydrogenase/isomerase" evidence="1">
    <location>
        <begin position="4"/>
        <end position="255"/>
    </location>
</feature>
<dbReference type="RefSeq" id="WP_122186321.1">
    <property type="nucleotide sequence ID" value="NZ_RFFH01000001.1"/>
</dbReference>
<dbReference type="GO" id="GO:0006694">
    <property type="term" value="P:steroid biosynthetic process"/>
    <property type="evidence" value="ECO:0007669"/>
    <property type="project" value="InterPro"/>
</dbReference>
<dbReference type="OrthoDB" id="3174087at2"/>
<name>A0A3M2LCS5_9NOCA</name>
<dbReference type="InterPro" id="IPR051783">
    <property type="entry name" value="NAD(P)-dependent_oxidoreduct"/>
</dbReference>
<dbReference type="Proteomes" id="UP000279275">
    <property type="component" value="Unassembled WGS sequence"/>
</dbReference>
<organism evidence="2 3">
    <name type="scientific">Nocardia stercoris</name>
    <dbReference type="NCBI Taxonomy" id="2483361"/>
    <lineage>
        <taxon>Bacteria</taxon>
        <taxon>Bacillati</taxon>
        <taxon>Actinomycetota</taxon>
        <taxon>Actinomycetes</taxon>
        <taxon>Mycobacteriales</taxon>
        <taxon>Nocardiaceae</taxon>
        <taxon>Nocardia</taxon>
    </lineage>
</organism>
<dbReference type="GO" id="GO:0004029">
    <property type="term" value="F:aldehyde dehydrogenase (NAD+) activity"/>
    <property type="evidence" value="ECO:0007669"/>
    <property type="project" value="TreeGrafter"/>
</dbReference>
<dbReference type="SUPFAM" id="SSF51735">
    <property type="entry name" value="NAD(P)-binding Rossmann-fold domains"/>
    <property type="match status" value="1"/>
</dbReference>
<dbReference type="InterPro" id="IPR036291">
    <property type="entry name" value="NAD(P)-bd_dom_sf"/>
</dbReference>
<dbReference type="GO" id="GO:0005737">
    <property type="term" value="C:cytoplasm"/>
    <property type="evidence" value="ECO:0007669"/>
    <property type="project" value="TreeGrafter"/>
</dbReference>
<gene>
    <name evidence="2" type="ORF">EBN03_03440</name>
</gene>
<accession>A0A3M2LCS5</accession>
<reference evidence="2 3" key="1">
    <citation type="submission" date="2018-10" db="EMBL/GenBank/DDBJ databases">
        <title>Isolation from cow dung.</title>
        <authorList>
            <person name="Ling L."/>
        </authorList>
    </citation>
    <scope>NUCLEOTIDE SEQUENCE [LARGE SCALE GENOMIC DNA]</scope>
    <source>
        <strain evidence="2 3">NEAU-LL90</strain>
    </source>
</reference>
<evidence type="ECO:0000259" key="1">
    <source>
        <dbReference type="Pfam" id="PF01073"/>
    </source>
</evidence>
<dbReference type="EMBL" id="RFFH01000001">
    <property type="protein sequence ID" value="RMI35347.1"/>
    <property type="molecule type" value="Genomic_DNA"/>
</dbReference>
<dbReference type="PANTHER" id="PTHR48079">
    <property type="entry name" value="PROTEIN YEEZ"/>
    <property type="match status" value="1"/>
</dbReference>
<dbReference type="PANTHER" id="PTHR48079:SF6">
    <property type="entry name" value="NAD(P)-BINDING DOMAIN-CONTAINING PROTEIN-RELATED"/>
    <property type="match status" value="1"/>
</dbReference>